<dbReference type="Gene3D" id="2.30.130.30">
    <property type="entry name" value="Hypothetical protein"/>
    <property type="match status" value="1"/>
</dbReference>
<gene>
    <name evidence="2" type="ORF">GXP67_00865</name>
</gene>
<feature type="domain" description="ASCH" evidence="1">
    <location>
        <begin position="6"/>
        <end position="108"/>
    </location>
</feature>
<dbReference type="InterPro" id="IPR007374">
    <property type="entry name" value="ASCH_domain"/>
</dbReference>
<dbReference type="AlphaFoldDB" id="A0A6C0GBV2"/>
<dbReference type="Proteomes" id="UP000480178">
    <property type="component" value="Chromosome"/>
</dbReference>
<dbReference type="KEGG" id="rhoz:GXP67_00865"/>
<proteinExistence type="predicted"/>
<reference evidence="2 3" key="1">
    <citation type="submission" date="2020-01" db="EMBL/GenBank/DDBJ databases">
        <authorList>
            <person name="Kim M.K."/>
        </authorList>
    </citation>
    <scope>NUCLEOTIDE SEQUENCE [LARGE SCALE GENOMIC DNA]</scope>
    <source>
        <strain evidence="2 3">172606-1</strain>
    </source>
</reference>
<protein>
    <submittedName>
        <fullName evidence="2">ASCH domain-containing protein</fullName>
    </submittedName>
</protein>
<dbReference type="SUPFAM" id="SSF88697">
    <property type="entry name" value="PUA domain-like"/>
    <property type="match status" value="1"/>
</dbReference>
<evidence type="ECO:0000313" key="2">
    <source>
        <dbReference type="EMBL" id="QHT65324.1"/>
    </source>
</evidence>
<evidence type="ECO:0000259" key="1">
    <source>
        <dbReference type="Pfam" id="PF04266"/>
    </source>
</evidence>
<dbReference type="Pfam" id="PF04266">
    <property type="entry name" value="ASCH"/>
    <property type="match status" value="1"/>
</dbReference>
<organism evidence="2 3">
    <name type="scientific">Rhodocytophaga rosea</name>
    <dbReference type="NCBI Taxonomy" id="2704465"/>
    <lineage>
        <taxon>Bacteria</taxon>
        <taxon>Pseudomonadati</taxon>
        <taxon>Bacteroidota</taxon>
        <taxon>Cytophagia</taxon>
        <taxon>Cytophagales</taxon>
        <taxon>Rhodocytophagaceae</taxon>
        <taxon>Rhodocytophaga</taxon>
    </lineage>
</organism>
<dbReference type="InterPro" id="IPR015947">
    <property type="entry name" value="PUA-like_sf"/>
</dbReference>
<dbReference type="EMBL" id="CP048222">
    <property type="protein sequence ID" value="QHT65324.1"/>
    <property type="molecule type" value="Genomic_DNA"/>
</dbReference>
<keyword evidence="3" id="KW-1185">Reference proteome</keyword>
<sequence>MIIHALSVRQPYAEMIISGIKSVELRTWTTPFRGRLWLHTGLKSDASAEAFFRQQLLIGNRILDKGCYLGILNLTAIVPMDKQRWELWRKKHHDLSDYTPNFYGWLFSVDKRFETPIHGRGAQGLFTPSELVLTQLRLASNY</sequence>
<dbReference type="RefSeq" id="WP_162441411.1">
    <property type="nucleotide sequence ID" value="NZ_CP048222.1"/>
</dbReference>
<evidence type="ECO:0000313" key="3">
    <source>
        <dbReference type="Proteomes" id="UP000480178"/>
    </source>
</evidence>
<accession>A0A6C0GBV2</accession>
<name>A0A6C0GBV2_9BACT</name>